<dbReference type="RefSeq" id="WP_094408126.1">
    <property type="nucleotide sequence ID" value="NZ_BMJZ01000006.1"/>
</dbReference>
<dbReference type="Proteomes" id="UP000216361">
    <property type="component" value="Unassembled WGS sequence"/>
</dbReference>
<dbReference type="AlphaFoldDB" id="A0A255XRS2"/>
<evidence type="ECO:0000256" key="1">
    <source>
        <dbReference type="SAM" id="Coils"/>
    </source>
</evidence>
<evidence type="ECO:0000313" key="2">
    <source>
        <dbReference type="EMBL" id="OYQ19707.1"/>
    </source>
</evidence>
<keyword evidence="1" id="KW-0175">Coiled coil</keyword>
<organism evidence="2 3">
    <name type="scientific">Elstera cyanobacteriorum</name>
    <dbReference type="NCBI Taxonomy" id="2022747"/>
    <lineage>
        <taxon>Bacteria</taxon>
        <taxon>Pseudomonadati</taxon>
        <taxon>Pseudomonadota</taxon>
        <taxon>Alphaproteobacteria</taxon>
        <taxon>Rhodospirillales</taxon>
        <taxon>Rhodospirillaceae</taxon>
        <taxon>Elstera</taxon>
    </lineage>
</organism>
<dbReference type="EMBL" id="NOXS01000030">
    <property type="protein sequence ID" value="OYQ19707.1"/>
    <property type="molecule type" value="Genomic_DNA"/>
</dbReference>
<keyword evidence="3" id="KW-1185">Reference proteome</keyword>
<feature type="coiled-coil region" evidence="1">
    <location>
        <begin position="4"/>
        <end position="31"/>
    </location>
</feature>
<name>A0A255XRS2_9PROT</name>
<comment type="caution">
    <text evidence="2">The sequence shown here is derived from an EMBL/GenBank/DDBJ whole genome shotgun (WGS) entry which is preliminary data.</text>
</comment>
<protein>
    <submittedName>
        <fullName evidence="2">Uncharacterized protein</fullName>
    </submittedName>
</protein>
<accession>A0A255XRS2</accession>
<evidence type="ECO:0000313" key="3">
    <source>
        <dbReference type="Proteomes" id="UP000216361"/>
    </source>
</evidence>
<reference evidence="2 3" key="1">
    <citation type="submission" date="2017-07" db="EMBL/GenBank/DDBJ databases">
        <title>Elstera cyanobacteriorum sp. nov., a novel bacterium isolated from cyanobacterial aggregates in a eutrophic lake.</title>
        <authorList>
            <person name="Cai H."/>
        </authorList>
    </citation>
    <scope>NUCLEOTIDE SEQUENCE [LARGE SCALE GENOMIC DNA]</scope>
    <source>
        <strain evidence="2 3">TH019</strain>
    </source>
</reference>
<sequence>MAGNRDSIQKAQELDRLIEQTKKRVDQLVADGMKYAQSGQISSMERSVTNIQIFIKNPKLPRDLIHEAQRSIVKMEKEGYIFYIDDLLSKARDAAQDQRLKQKVAILNMVKEYLPKAMKAGASEEFRNSVERRVELIDLTGNPTAPAETGSRAKPLDKLKSLLPNRAKLFGGDDQG</sequence>
<gene>
    <name evidence="2" type="ORF">CHR90_06175</name>
</gene>
<proteinExistence type="predicted"/>